<keyword evidence="6 7" id="KW-0472">Membrane</keyword>
<comment type="caution">
    <text evidence="9">The sequence shown here is derived from an EMBL/GenBank/DDBJ whole genome shotgun (WGS) entry which is preliminary data.</text>
</comment>
<feature type="transmembrane region" description="Helical" evidence="7">
    <location>
        <begin position="39"/>
        <end position="57"/>
    </location>
</feature>
<dbReference type="InterPro" id="IPR050622">
    <property type="entry name" value="CPA3_antiporter_subunitB"/>
</dbReference>
<dbReference type="AlphaFoldDB" id="A0A948RWA6"/>
<organism evidence="9 10">
    <name type="scientific">Eiseniibacteriota bacterium</name>
    <dbReference type="NCBI Taxonomy" id="2212470"/>
    <lineage>
        <taxon>Bacteria</taxon>
        <taxon>Candidatus Eiseniibacteriota</taxon>
    </lineage>
</organism>
<name>A0A948RWA6_UNCEI</name>
<dbReference type="PANTHER" id="PTHR33932:SF4">
    <property type="entry name" value="NA(+)_H(+) ANTIPORTER SUBUNIT B"/>
    <property type="match status" value="1"/>
</dbReference>
<evidence type="ECO:0000256" key="6">
    <source>
        <dbReference type="ARBA" id="ARBA00023136"/>
    </source>
</evidence>
<dbReference type="Proteomes" id="UP000777784">
    <property type="component" value="Unassembled WGS sequence"/>
</dbReference>
<accession>A0A948RWA6</accession>
<comment type="similarity">
    <text evidence="2">Belongs to the CPA3 antiporters (TC 2.A.63) subunit B family.</text>
</comment>
<dbReference type="PANTHER" id="PTHR33932">
    <property type="entry name" value="NA(+)/H(+) ANTIPORTER SUBUNIT B"/>
    <property type="match status" value="1"/>
</dbReference>
<keyword evidence="3" id="KW-1003">Cell membrane</keyword>
<dbReference type="GO" id="GO:0005886">
    <property type="term" value="C:plasma membrane"/>
    <property type="evidence" value="ECO:0007669"/>
    <property type="project" value="UniProtKB-SubCell"/>
</dbReference>
<feature type="domain" description="Na+/H+ antiporter MnhB subunit-related protein" evidence="8">
    <location>
        <begin position="9"/>
        <end position="134"/>
    </location>
</feature>
<evidence type="ECO:0000256" key="2">
    <source>
        <dbReference type="ARBA" id="ARBA00009425"/>
    </source>
</evidence>
<protein>
    <submittedName>
        <fullName evidence="9">Sodium:proton antiporter</fullName>
    </submittedName>
</protein>
<keyword evidence="4 7" id="KW-0812">Transmembrane</keyword>
<reference evidence="9" key="1">
    <citation type="submission" date="2021-05" db="EMBL/GenBank/DDBJ databases">
        <title>Energy efficiency and biological interactions define the core microbiome of deep oligotrophic groundwater.</title>
        <authorList>
            <person name="Mehrshad M."/>
            <person name="Lopez-Fernandez M."/>
            <person name="Bell E."/>
            <person name="Bernier-Latmani R."/>
            <person name="Bertilsson S."/>
            <person name="Dopson M."/>
        </authorList>
    </citation>
    <scope>NUCLEOTIDE SEQUENCE</scope>
    <source>
        <strain evidence="9">Modern_marine.mb.64</strain>
    </source>
</reference>
<evidence type="ECO:0000256" key="1">
    <source>
        <dbReference type="ARBA" id="ARBA00004651"/>
    </source>
</evidence>
<feature type="transmembrane region" description="Helical" evidence="7">
    <location>
        <begin position="117"/>
        <end position="136"/>
    </location>
</feature>
<evidence type="ECO:0000313" key="10">
    <source>
        <dbReference type="Proteomes" id="UP000777784"/>
    </source>
</evidence>
<gene>
    <name evidence="9" type="ORF">KJ970_07900</name>
</gene>
<keyword evidence="5 7" id="KW-1133">Transmembrane helix</keyword>
<sequence>MIKRTDSIIVAVMARALVPLIQLYALYVHFHGHSSPGGGFQGGALLAASILLIRITMSPQSSHEQFPADWGVRMGAIGTLIYAGTGILCLLGGGHFLDYARMIGFSGEAASLRSLGITFIETGVLFAVMGTMVTLFDRIIAEAE</sequence>
<evidence type="ECO:0000256" key="5">
    <source>
        <dbReference type="ARBA" id="ARBA00022989"/>
    </source>
</evidence>
<feature type="transmembrane region" description="Helical" evidence="7">
    <location>
        <begin position="77"/>
        <end position="97"/>
    </location>
</feature>
<evidence type="ECO:0000313" key="9">
    <source>
        <dbReference type="EMBL" id="MBU2690839.1"/>
    </source>
</evidence>
<dbReference type="Pfam" id="PF04039">
    <property type="entry name" value="MnhB"/>
    <property type="match status" value="1"/>
</dbReference>
<comment type="subcellular location">
    <subcellularLocation>
        <location evidence="1">Cell membrane</location>
        <topology evidence="1">Multi-pass membrane protein</topology>
    </subcellularLocation>
</comment>
<evidence type="ECO:0000256" key="7">
    <source>
        <dbReference type="SAM" id="Phobius"/>
    </source>
</evidence>
<evidence type="ECO:0000256" key="3">
    <source>
        <dbReference type="ARBA" id="ARBA00022475"/>
    </source>
</evidence>
<evidence type="ECO:0000256" key="4">
    <source>
        <dbReference type="ARBA" id="ARBA00022692"/>
    </source>
</evidence>
<dbReference type="EMBL" id="JAHJDP010000038">
    <property type="protein sequence ID" value="MBU2690839.1"/>
    <property type="molecule type" value="Genomic_DNA"/>
</dbReference>
<proteinExistence type="inferred from homology"/>
<evidence type="ECO:0000259" key="8">
    <source>
        <dbReference type="Pfam" id="PF04039"/>
    </source>
</evidence>
<dbReference type="InterPro" id="IPR007182">
    <property type="entry name" value="MnhB"/>
</dbReference>
<feature type="transmembrane region" description="Helical" evidence="7">
    <location>
        <begin position="7"/>
        <end position="27"/>
    </location>
</feature>